<dbReference type="EMBL" id="JAACXV010011318">
    <property type="protein sequence ID" value="KAF7275098.1"/>
    <property type="molecule type" value="Genomic_DNA"/>
</dbReference>
<gene>
    <name evidence="2" type="ORF">GWI33_012186</name>
</gene>
<reference evidence="2" key="1">
    <citation type="submission" date="2020-08" db="EMBL/GenBank/DDBJ databases">
        <title>Genome sequencing and assembly of the red palm weevil Rhynchophorus ferrugineus.</title>
        <authorList>
            <person name="Dias G.B."/>
            <person name="Bergman C.M."/>
            <person name="Manee M."/>
        </authorList>
    </citation>
    <scope>NUCLEOTIDE SEQUENCE</scope>
    <source>
        <strain evidence="2">AA-2017</strain>
        <tissue evidence="2">Whole larva</tissue>
    </source>
</reference>
<protein>
    <submittedName>
        <fullName evidence="2">Uncharacterized protein</fullName>
    </submittedName>
</protein>
<dbReference type="Proteomes" id="UP000625711">
    <property type="component" value="Unassembled WGS sequence"/>
</dbReference>
<organism evidence="2 3">
    <name type="scientific">Rhynchophorus ferrugineus</name>
    <name type="common">Red palm weevil</name>
    <name type="synonym">Curculio ferrugineus</name>
    <dbReference type="NCBI Taxonomy" id="354439"/>
    <lineage>
        <taxon>Eukaryota</taxon>
        <taxon>Metazoa</taxon>
        <taxon>Ecdysozoa</taxon>
        <taxon>Arthropoda</taxon>
        <taxon>Hexapoda</taxon>
        <taxon>Insecta</taxon>
        <taxon>Pterygota</taxon>
        <taxon>Neoptera</taxon>
        <taxon>Endopterygota</taxon>
        <taxon>Coleoptera</taxon>
        <taxon>Polyphaga</taxon>
        <taxon>Cucujiformia</taxon>
        <taxon>Curculionidae</taxon>
        <taxon>Dryophthorinae</taxon>
        <taxon>Rhynchophorus</taxon>
    </lineage>
</organism>
<proteinExistence type="predicted"/>
<evidence type="ECO:0000256" key="1">
    <source>
        <dbReference type="SAM" id="MobiDB-lite"/>
    </source>
</evidence>
<feature type="region of interest" description="Disordered" evidence="1">
    <location>
        <begin position="70"/>
        <end position="89"/>
    </location>
</feature>
<sequence>MSNYLGQTKDLLKRDRMPSMSSFHQFYKSEPPNGFCEHFYQKNTPTETILKTPMIRGDNKPSWQAFKRNEKLNKNRGDQFDGIDATQCV</sequence>
<accession>A0A834M8Z2</accession>
<keyword evidence="3" id="KW-1185">Reference proteome</keyword>
<evidence type="ECO:0000313" key="2">
    <source>
        <dbReference type="EMBL" id="KAF7275098.1"/>
    </source>
</evidence>
<evidence type="ECO:0000313" key="3">
    <source>
        <dbReference type="Proteomes" id="UP000625711"/>
    </source>
</evidence>
<feature type="compositionally biased region" description="Basic and acidic residues" evidence="1">
    <location>
        <begin position="70"/>
        <end position="79"/>
    </location>
</feature>
<comment type="caution">
    <text evidence="2">The sequence shown here is derived from an EMBL/GenBank/DDBJ whole genome shotgun (WGS) entry which is preliminary data.</text>
</comment>
<name>A0A834M8Z2_RHYFE</name>
<dbReference type="OrthoDB" id="6760707at2759"/>
<dbReference type="AlphaFoldDB" id="A0A834M8Z2"/>